<comment type="caution">
    <text evidence="1">The sequence shown here is derived from an EMBL/GenBank/DDBJ whole genome shotgun (WGS) entry which is preliminary data.</text>
</comment>
<name>A0ABD1VKI8_9LAMI</name>
<protein>
    <submittedName>
        <fullName evidence="1">Protein DETOXIFICATION 45</fullName>
    </submittedName>
</protein>
<accession>A0ABD1VKI8</accession>
<keyword evidence="2" id="KW-1185">Reference proteome</keyword>
<sequence length="116" mass="12858">MVAAYLSCGGTVSSGLKNKTSRKWAFSSNHSREFRGFVARVIPRGPRSVEVGVGRCFLSLDKTKGLLSSSIIRQRKPIFSRFDSRLRSDSGVQSYDVEESSVIEEEILPENSSVLK</sequence>
<reference evidence="2" key="1">
    <citation type="submission" date="2024-07" db="EMBL/GenBank/DDBJ databases">
        <title>Two chromosome-level genome assemblies of Korean endemic species Abeliophyllum distichum and Forsythia ovata (Oleaceae).</title>
        <authorList>
            <person name="Jang H."/>
        </authorList>
    </citation>
    <scope>NUCLEOTIDE SEQUENCE [LARGE SCALE GENOMIC DNA]</scope>
</reference>
<dbReference type="Proteomes" id="UP001604277">
    <property type="component" value="Unassembled WGS sequence"/>
</dbReference>
<proteinExistence type="predicted"/>
<evidence type="ECO:0000313" key="2">
    <source>
        <dbReference type="Proteomes" id="UP001604277"/>
    </source>
</evidence>
<evidence type="ECO:0000313" key="1">
    <source>
        <dbReference type="EMBL" id="KAL2537865.1"/>
    </source>
</evidence>
<gene>
    <name evidence="1" type="ORF">Fot_19256</name>
</gene>
<organism evidence="1 2">
    <name type="scientific">Forsythia ovata</name>
    <dbReference type="NCBI Taxonomy" id="205694"/>
    <lineage>
        <taxon>Eukaryota</taxon>
        <taxon>Viridiplantae</taxon>
        <taxon>Streptophyta</taxon>
        <taxon>Embryophyta</taxon>
        <taxon>Tracheophyta</taxon>
        <taxon>Spermatophyta</taxon>
        <taxon>Magnoliopsida</taxon>
        <taxon>eudicotyledons</taxon>
        <taxon>Gunneridae</taxon>
        <taxon>Pentapetalae</taxon>
        <taxon>asterids</taxon>
        <taxon>lamiids</taxon>
        <taxon>Lamiales</taxon>
        <taxon>Oleaceae</taxon>
        <taxon>Forsythieae</taxon>
        <taxon>Forsythia</taxon>
    </lineage>
</organism>
<dbReference type="AlphaFoldDB" id="A0ABD1VKI8"/>
<dbReference type="EMBL" id="JBFOLJ010000005">
    <property type="protein sequence ID" value="KAL2537865.1"/>
    <property type="molecule type" value="Genomic_DNA"/>
</dbReference>